<dbReference type="SUPFAM" id="SSF81296">
    <property type="entry name" value="E set domains"/>
    <property type="match status" value="2"/>
</dbReference>
<dbReference type="SMART" id="SM00429">
    <property type="entry name" value="IPT"/>
    <property type="match status" value="2"/>
</dbReference>
<dbReference type="InterPro" id="IPR013783">
    <property type="entry name" value="Ig-like_fold"/>
</dbReference>
<evidence type="ECO:0000256" key="2">
    <source>
        <dbReference type="ARBA" id="ARBA00022723"/>
    </source>
</evidence>
<sequence>MIEKEYNKNNFFRRCVAAALIYCQIVPIAGAAVAPTRSSSSSSSLYYQINKPVANNTPVSAGRFTPLLNYTQTGALNLTNGQLGLKGPLDWGLTYSDLTGTFFNAQYVLPLGERFALGALGEYGANQYRVNGTLGYSLTPFSQFKATAERLGQRLPFEFDSGDISARVDQMAYGGRFQQLLNSNWVQEFNFGGYWAQASNKNLNPVIFTSTGSNCGGYGAGLTCINFRHLAGATSQGLDAGIDLSLTPATFIKTNLYYDQVHYRTQFNTINTNSVKNRSGMGVGFKIDQLLGQRFKVLGEASVREIYDTYQAGFSFVPSWGFNSEISVVGQHLVSHNATPNNNTISINLSLFGDGPKLYTKRAQRALVSNDIAQWVRAPAVKMNQVLVAAEQITKLLAPTISGISPNSGSIAGGNTVTITGSNFAQGLLVFFGGQLASNIQVLSSTTILVTVPPMSNSSGAVDVVVQNPDGQKSFLTSGYTYLGNSLPTISSISPTQGSITGGTTVTITGTNLGTTQSVTFGGTPGTLVQVTDTQVIVISPPNMQGEVPIILTTSSGSVNKPNAFVYTAAPIVTQQPVNQSASVGNTASFSAAASGTPTPTVQWQLSTDGITWSDIPGANSSPYTTPVLSMTDNGNQYRAVFTNSIGQAITNPALLTLNLAPPVLTSVISDVPPIGPIPEGGATRDTTPTFTGTATAGNTVTIIDNGTPISTVLVDANGNWTFTPITPLTDGLHSFTFTTTDGVNTSPETTPFTFTVDTQAPDTPVLINVTSNMPPNLGPITPGGFTNDPQPTANGTAEPGTVISAYDNSILMGTTTVGGNGAWTFTPPTTLNNGSHSFSFTATDALGNTSPESAPFAFSIDTVPPAAPVITNVTDNTGPTQGNIPNGGTTDDNTPTFNGTAEAGTTLTAYDGTTIVGTATAGPGGAWTFTPTTPLSEGLHSFTFTATDAAGNTSPASDPFTFTVDTTPPLAPVISSVVSDIPPNIGPIDNGGFTNDNQPTINGNAEANALITVYDGLTIIGTVTTNAAGDWSLVTPVPFGEGEHSITATATDAAGNTSPVSNTFTFTVDTVAPAAPGITSVVSDVPPNTGPITNGGATNDAQPIINGNAVPNTLITVYDDTTTLGTVTADAVGNWSFTPPILGEGIHNITATATDAAGNTSAPSPAFTFTVDTTPPPTPVISSVVSDVPPNIGPITNGGATNDAQPTFSGTAEAGSTINIIDDGNIIGTVSAAADGTWAFTPITALTNSTHSFTFTATDAAGNTSSPTAPFTFTVDTIAPDAPVITNATSNVPPGGTIPDGGITNDNTPTFNGTAEIGATISAYEGTTLLGTVTVDGAGAWTFTPLTAFTNGLHNLTFTAMDAAGNVSPATSFTLTIDTEVPDAPVIINATSNVPPGGTIPDGGTTNDNTPTFNGTAEPGATLTAYDGTTVVGTATADPISGAWTFTPTSPLTEGLHSFTFTATDAAGNTSAPSPAFTFTVDTTPPLAPVISSVVSDIPPNIGPIDNGGFTNDNQPTINGNAEANALITVYDGLTIIGTVTTNAAGDWSLITPVPFGEGEHSITATATDAAGNTSAPSPAFTFTVDTTPPPTPVISSVVSDVPPNIGPITNGGATNDAQPTFSGTAEAGSTINIIDDGNIIGTVSAAADGTWAFTPITALTNSTHSFTFTATDAAGNTSSPTAPFTFTVDTSGLLRRLLPLYSTN</sequence>
<keyword evidence="5" id="KW-0805">Transcription regulation</keyword>
<feature type="domain" description="IPT/TIG" evidence="10">
    <location>
        <begin position="398"/>
        <end position="483"/>
    </location>
</feature>
<evidence type="ECO:0000256" key="6">
    <source>
        <dbReference type="ARBA" id="ARBA00023125"/>
    </source>
</evidence>
<dbReference type="Gene3D" id="2.60.40.10">
    <property type="entry name" value="Immunoglobulins"/>
    <property type="match status" value="6"/>
</dbReference>
<dbReference type="InterPro" id="IPR014756">
    <property type="entry name" value="Ig_E-set"/>
</dbReference>
<evidence type="ECO:0000256" key="7">
    <source>
        <dbReference type="ARBA" id="ARBA00023163"/>
    </source>
</evidence>
<evidence type="ECO:0000256" key="4">
    <source>
        <dbReference type="ARBA" id="ARBA00022833"/>
    </source>
</evidence>
<keyword evidence="3" id="KW-0863">Zinc-finger</keyword>
<protein>
    <submittedName>
        <fullName evidence="11">Ig-like domain-containing protein</fullName>
    </submittedName>
</protein>
<evidence type="ECO:0000256" key="5">
    <source>
        <dbReference type="ARBA" id="ARBA00023015"/>
    </source>
</evidence>
<dbReference type="Pfam" id="PF19077">
    <property type="entry name" value="Big_13"/>
    <property type="match status" value="10"/>
</dbReference>
<keyword evidence="9" id="KW-0732">Signal</keyword>
<keyword evidence="6" id="KW-0238">DNA-binding</keyword>
<evidence type="ECO:0000256" key="3">
    <source>
        <dbReference type="ARBA" id="ARBA00022771"/>
    </source>
</evidence>
<keyword evidence="7" id="KW-0804">Transcription</keyword>
<feature type="domain" description="IPT/TIG" evidence="10">
    <location>
        <begin position="487"/>
        <end position="568"/>
    </location>
</feature>
<evidence type="ECO:0000256" key="1">
    <source>
        <dbReference type="ARBA" id="ARBA00010340"/>
    </source>
</evidence>
<dbReference type="SUPFAM" id="SSF48726">
    <property type="entry name" value="Immunoglobulin"/>
    <property type="match status" value="1"/>
</dbReference>
<dbReference type="InterPro" id="IPR003523">
    <property type="entry name" value="Transcription_factor_COE"/>
</dbReference>
<reference evidence="11 12" key="1">
    <citation type="submission" date="2024-08" db="EMBL/GenBank/DDBJ databases">
        <title>Draft Genome Sequence of Legionella lytica strain DSB2004, Isolated From a Fire Sprinkler System.</title>
        <authorList>
            <person name="Everhart A.D."/>
            <person name="Kidane D.T."/>
            <person name="Farone A.L."/>
            <person name="Farone M.B."/>
        </authorList>
    </citation>
    <scope>NUCLEOTIDE SEQUENCE [LARGE SCALE GENOMIC DNA]</scope>
    <source>
        <strain evidence="11 12">DSB2004</strain>
    </source>
</reference>
<evidence type="ECO:0000259" key="10">
    <source>
        <dbReference type="SMART" id="SM00429"/>
    </source>
</evidence>
<accession>A0ABW8D683</accession>
<dbReference type="InterPro" id="IPR044016">
    <property type="entry name" value="Big_13"/>
</dbReference>
<proteinExistence type="inferred from homology"/>
<dbReference type="Pfam" id="PF01833">
    <property type="entry name" value="TIG"/>
    <property type="match status" value="2"/>
</dbReference>
<feature type="signal peptide" evidence="9">
    <location>
        <begin position="1"/>
        <end position="31"/>
    </location>
</feature>
<comment type="caution">
    <text evidence="11">The sequence shown here is derived from an EMBL/GenBank/DDBJ whole genome shotgun (WGS) entry which is preliminary data.</text>
</comment>
<dbReference type="Gene3D" id="3.30.420.430">
    <property type="match status" value="7"/>
</dbReference>
<keyword evidence="2" id="KW-0479">Metal-binding</keyword>
<evidence type="ECO:0000313" key="11">
    <source>
        <dbReference type="EMBL" id="MFJ1268204.1"/>
    </source>
</evidence>
<dbReference type="NCBIfam" id="NF033510">
    <property type="entry name" value="Ca_tandemer"/>
    <property type="match status" value="10"/>
</dbReference>
<organism evidence="11 12">
    <name type="scientific">Legionella lytica</name>
    <dbReference type="NCBI Taxonomy" id="96232"/>
    <lineage>
        <taxon>Bacteria</taxon>
        <taxon>Pseudomonadati</taxon>
        <taxon>Pseudomonadota</taxon>
        <taxon>Gammaproteobacteria</taxon>
        <taxon>Legionellales</taxon>
        <taxon>Legionellaceae</taxon>
        <taxon>Legionella</taxon>
    </lineage>
</organism>
<dbReference type="Proteomes" id="UP001615550">
    <property type="component" value="Unassembled WGS sequence"/>
</dbReference>
<dbReference type="InterPro" id="IPR002909">
    <property type="entry name" value="IPT_dom"/>
</dbReference>
<feature type="region of interest" description="Disordered" evidence="8">
    <location>
        <begin position="876"/>
        <end position="896"/>
    </location>
</feature>
<feature type="chain" id="PRO_5045341357" evidence="9">
    <location>
        <begin position="32"/>
        <end position="1706"/>
    </location>
</feature>
<keyword evidence="4" id="KW-0862">Zinc</keyword>
<dbReference type="PANTHER" id="PTHR10747">
    <property type="entry name" value="TRANSCRIPTION FACTOR COE FAMILY MEMBER"/>
    <property type="match status" value="1"/>
</dbReference>
<dbReference type="RefSeq" id="WP_400187020.1">
    <property type="nucleotide sequence ID" value="NZ_JBGORX010000001.1"/>
</dbReference>
<dbReference type="InterPro" id="IPR036179">
    <property type="entry name" value="Ig-like_dom_sf"/>
</dbReference>
<name>A0ABW8D683_9GAMM</name>
<evidence type="ECO:0000313" key="12">
    <source>
        <dbReference type="Proteomes" id="UP001615550"/>
    </source>
</evidence>
<evidence type="ECO:0000256" key="9">
    <source>
        <dbReference type="SAM" id="SignalP"/>
    </source>
</evidence>
<dbReference type="CDD" id="cd00102">
    <property type="entry name" value="IPT"/>
    <property type="match status" value="1"/>
</dbReference>
<gene>
    <name evidence="11" type="ORF">ACD661_06520</name>
</gene>
<keyword evidence="12" id="KW-1185">Reference proteome</keyword>
<dbReference type="EMBL" id="JBGORX010000001">
    <property type="protein sequence ID" value="MFJ1268204.1"/>
    <property type="molecule type" value="Genomic_DNA"/>
</dbReference>
<comment type="similarity">
    <text evidence="1">Belongs to the COE family.</text>
</comment>
<evidence type="ECO:0000256" key="8">
    <source>
        <dbReference type="SAM" id="MobiDB-lite"/>
    </source>
</evidence>